<dbReference type="OrthoDB" id="1685042at2759"/>
<protein>
    <submittedName>
        <fullName evidence="3">Eukaryotic translation initiation factor 2 subunit 1 (Trinotate prediction)</fullName>
    </submittedName>
</protein>
<keyword evidence="3" id="KW-0396">Initiation factor</keyword>
<evidence type="ECO:0000256" key="2">
    <source>
        <dbReference type="SAM" id="MobiDB-lite"/>
    </source>
</evidence>
<reference evidence="3" key="1">
    <citation type="submission" date="2018-11" db="EMBL/GenBank/DDBJ databases">
        <title>Henneguya salminicola genome and transcriptome.</title>
        <authorList>
            <person name="Yahalomi D."/>
            <person name="Atkinson S.D."/>
            <person name="Neuhof M."/>
            <person name="Chang E.S."/>
            <person name="Philippe H."/>
            <person name="Cartwright P."/>
            <person name="Bartholomew J.L."/>
            <person name="Huchon D."/>
        </authorList>
    </citation>
    <scope>NUCLEOTIDE SEQUENCE</scope>
    <source>
        <strain evidence="3">Hz1</strain>
        <tissue evidence="3">Whole</tissue>
    </source>
</reference>
<dbReference type="SUPFAM" id="SSF110993">
    <property type="entry name" value="eIF-2-alpha, C-terminal domain"/>
    <property type="match status" value="1"/>
</dbReference>
<organism evidence="3">
    <name type="scientific">Henneguya salminicola</name>
    <name type="common">Myxosporean</name>
    <dbReference type="NCBI Taxonomy" id="69463"/>
    <lineage>
        <taxon>Eukaryota</taxon>
        <taxon>Metazoa</taxon>
        <taxon>Cnidaria</taxon>
        <taxon>Myxozoa</taxon>
        <taxon>Myxosporea</taxon>
        <taxon>Bivalvulida</taxon>
        <taxon>Platysporina</taxon>
        <taxon>Myxobolidae</taxon>
        <taxon>Henneguya</taxon>
    </lineage>
</organism>
<dbReference type="EMBL" id="GHBP01006562">
    <property type="protein sequence ID" value="NDJ94105.1"/>
    <property type="molecule type" value="Transcribed_RNA"/>
</dbReference>
<dbReference type="Gene3D" id="3.30.70.1130">
    <property type="entry name" value="EIF_2_alpha"/>
    <property type="match status" value="1"/>
</dbReference>
<dbReference type="InterPro" id="IPR024055">
    <property type="entry name" value="TIF2_asu_C"/>
</dbReference>
<dbReference type="Pfam" id="PF07541">
    <property type="entry name" value="EIF_2_alpha"/>
    <property type="match status" value="1"/>
</dbReference>
<evidence type="ECO:0000256" key="1">
    <source>
        <dbReference type="ARBA" id="ARBA00022917"/>
    </source>
</evidence>
<dbReference type="GO" id="GO:0033290">
    <property type="term" value="C:eukaryotic 48S preinitiation complex"/>
    <property type="evidence" value="ECO:0007669"/>
    <property type="project" value="TreeGrafter"/>
</dbReference>
<name>A0A6G3MJ96_HENSL</name>
<dbReference type="PANTHER" id="PTHR10602">
    <property type="entry name" value="EUKARYOTIC TRANSLATION INITIATION FACTOR 2 SUBUNIT 1"/>
    <property type="match status" value="1"/>
</dbReference>
<dbReference type="GO" id="GO:0005850">
    <property type="term" value="C:eukaryotic translation initiation factor 2 complex"/>
    <property type="evidence" value="ECO:0007669"/>
    <property type="project" value="TreeGrafter"/>
</dbReference>
<sequence length="207" mass="23527">MGIKTKPDLEHLMSETAWKFHEKFKNNGGAYEAFRLLLTQTSLLDDSNITPTQKEILISSIRHRFEPKKAKIRSDIEVTCYTHEGIESVRSALLEGIKLSIGAEAPVKINLISPPIYMVSTIVFDRDEGLRLMNNVVETIRTEIMLREGHFNLKLAPKIVTDIDEAELARQMENLERAKDPIDGDDLSSESESEEQVSQLMENRIES</sequence>
<evidence type="ECO:0000313" key="3">
    <source>
        <dbReference type="EMBL" id="NDJ94105.1"/>
    </source>
</evidence>
<accession>A0A6G3MJ96</accession>
<dbReference type="GO" id="GO:0043022">
    <property type="term" value="F:ribosome binding"/>
    <property type="evidence" value="ECO:0007669"/>
    <property type="project" value="TreeGrafter"/>
</dbReference>
<dbReference type="SUPFAM" id="SSF116742">
    <property type="entry name" value="eIF2alpha middle domain-like"/>
    <property type="match status" value="1"/>
</dbReference>
<dbReference type="InterPro" id="IPR024054">
    <property type="entry name" value="TIF2_asu_middle_sf"/>
</dbReference>
<keyword evidence="1" id="KW-0648">Protein biosynthesis</keyword>
<dbReference type="GO" id="GO:0003723">
    <property type="term" value="F:RNA binding"/>
    <property type="evidence" value="ECO:0007669"/>
    <property type="project" value="InterPro"/>
</dbReference>
<feature type="compositionally biased region" description="Acidic residues" evidence="2">
    <location>
        <begin position="183"/>
        <end position="195"/>
    </location>
</feature>
<dbReference type="AlphaFoldDB" id="A0A6G3MJ96"/>
<feature type="region of interest" description="Disordered" evidence="2">
    <location>
        <begin position="174"/>
        <end position="207"/>
    </location>
</feature>
<dbReference type="InterPro" id="IPR011488">
    <property type="entry name" value="TIF_2_asu"/>
</dbReference>
<dbReference type="GO" id="GO:0003743">
    <property type="term" value="F:translation initiation factor activity"/>
    <property type="evidence" value="ECO:0007669"/>
    <property type="project" value="UniProtKB-KW"/>
</dbReference>
<dbReference type="PANTHER" id="PTHR10602:SF0">
    <property type="entry name" value="EUKARYOTIC TRANSLATION INITIATION FACTOR 2 SUBUNIT 1"/>
    <property type="match status" value="1"/>
</dbReference>
<dbReference type="Gene3D" id="1.10.150.190">
    <property type="entry name" value="Translation initiation factor 2, subunit 1, domain 2"/>
    <property type="match status" value="1"/>
</dbReference>
<proteinExistence type="predicted"/>